<organism evidence="2 3">
    <name type="scientific">Mesorhizobium japonicum (strain LMG 29417 / CECT 9101 / MAFF 303099)</name>
    <name type="common">Mesorhizobium loti (strain MAFF 303099)</name>
    <dbReference type="NCBI Taxonomy" id="266835"/>
    <lineage>
        <taxon>Bacteria</taxon>
        <taxon>Pseudomonadati</taxon>
        <taxon>Pseudomonadota</taxon>
        <taxon>Alphaproteobacteria</taxon>
        <taxon>Hyphomicrobiales</taxon>
        <taxon>Phyllobacteriaceae</taxon>
        <taxon>Mesorhizobium</taxon>
    </lineage>
</organism>
<dbReference type="Proteomes" id="UP000000552">
    <property type="component" value="Chromosome"/>
</dbReference>
<gene>
    <name evidence="2" type="ordered locus">mll2134</name>
</gene>
<dbReference type="EMBL" id="BA000012">
    <property type="protein sequence ID" value="BAB49336.1"/>
    <property type="molecule type" value="Genomic_DNA"/>
</dbReference>
<evidence type="ECO:0000313" key="3">
    <source>
        <dbReference type="Proteomes" id="UP000000552"/>
    </source>
</evidence>
<feature type="compositionally biased region" description="Basic residues" evidence="1">
    <location>
        <begin position="44"/>
        <end position="55"/>
    </location>
</feature>
<feature type="region of interest" description="Disordered" evidence="1">
    <location>
        <begin position="167"/>
        <end position="201"/>
    </location>
</feature>
<feature type="region of interest" description="Disordered" evidence="1">
    <location>
        <begin position="1"/>
        <end position="113"/>
    </location>
</feature>
<feature type="compositionally biased region" description="Basic residues" evidence="1">
    <location>
        <begin position="189"/>
        <end position="201"/>
    </location>
</feature>
<feature type="compositionally biased region" description="Basic residues" evidence="1">
    <location>
        <begin position="101"/>
        <end position="110"/>
    </location>
</feature>
<evidence type="ECO:0000256" key="1">
    <source>
        <dbReference type="SAM" id="MobiDB-lite"/>
    </source>
</evidence>
<name>Q98J30_RHILO</name>
<dbReference type="AlphaFoldDB" id="Q98J30"/>
<reference evidence="2 3" key="1">
    <citation type="journal article" date="2000" name="DNA Res.">
        <title>Complete genome structure of the nitrogen-fixing symbiotic bacterium Mesorhizobium loti.</title>
        <authorList>
            <person name="Kaneko T."/>
            <person name="Nakamura Y."/>
            <person name="Sato S."/>
            <person name="Asamizu E."/>
            <person name="Kato T."/>
            <person name="Sasamoto S."/>
            <person name="Watanabe A."/>
            <person name="Idesawa K."/>
            <person name="Ishikawa A."/>
            <person name="Kawashima K."/>
            <person name="Kimura T."/>
            <person name="Kishida Y."/>
            <person name="Kiyokawa C."/>
            <person name="Kohara M."/>
            <person name="Matsumoto M."/>
            <person name="Matsuno A."/>
            <person name="Mochizuki Y."/>
            <person name="Nakayama S."/>
            <person name="Nakazaki N."/>
            <person name="Shimpo S."/>
            <person name="Sugimoto M."/>
            <person name="Takeuchi C."/>
            <person name="Yamada M."/>
            <person name="Tabata S."/>
        </authorList>
    </citation>
    <scope>NUCLEOTIDE SEQUENCE [LARGE SCALE GENOMIC DNA]</scope>
    <source>
        <strain evidence="3">LMG 29417 / CECT 9101 / MAFF 303099</strain>
    </source>
</reference>
<sequence length="488" mass="53177">MEPGHGKLQPRRTARDRPLAEGGAFGLEDRGGVQRAARQPGVTQRHHRHRPPQRHAGRDRLCQWPGDAAGRETRRRRKDNAQAGGRKAGKWQGQRRDGGAKARRRLCRRGRAQEQGAAQARFLAGLAADAPVRARSGRADRRWRSLSSGSAGAAAWTDRPPAAWRGDALHRLPVRSLPRAARPDAGRGSGKRPARRPARRRYAVLRHANQGAEKLLRLPPGAVSAAGLPVSLFRYLPALFGHAALHGPRLQPHRRATFGNQDAGHAGKAGEHLYRVGFGDLRGDRGTAGVERAAVDVTAPLDRPALQEICRVADAVDLLDLPFQADFERHSGFQRTHGVHLRSQRDYKARAYKRARPPRGCIAPASRAGGGVEPVMRAASRLHHQYALLPGSLAEGLEGGAWAATALDRQPDQPCGFEKGGCSLVGPLVSQCRLGVGHRADQHGLVVAKAQRNRHERRHRQTSPWHRRVITCRPAAGSISLRADMGPA</sequence>
<accession>Q98J30</accession>
<protein>
    <submittedName>
        <fullName evidence="2">Mll2134 protein</fullName>
    </submittedName>
</protein>
<dbReference type="HOGENOM" id="CLU_558806_0_0_5"/>
<dbReference type="KEGG" id="mlo:mll2134"/>
<proteinExistence type="predicted"/>
<evidence type="ECO:0000313" key="2">
    <source>
        <dbReference type="EMBL" id="BAB49336.1"/>
    </source>
</evidence>